<evidence type="ECO:0000313" key="3">
    <source>
        <dbReference type="Proteomes" id="UP000007814"/>
    </source>
</evidence>
<feature type="compositionally biased region" description="Basic and acidic residues" evidence="1">
    <location>
        <begin position="1"/>
        <end position="11"/>
    </location>
</feature>
<comment type="caution">
    <text evidence="2">The sequence shown here is derived from an EMBL/GenBank/DDBJ whole genome shotgun (WGS) entry which is preliminary data.</text>
</comment>
<name>J2ZPI6_ACTNH</name>
<evidence type="ECO:0000313" key="2">
    <source>
        <dbReference type="EMBL" id="EJN84465.1"/>
    </source>
</evidence>
<protein>
    <submittedName>
        <fullName evidence="2">Uncharacterized protein</fullName>
    </submittedName>
</protein>
<feature type="region of interest" description="Disordered" evidence="1">
    <location>
        <begin position="1"/>
        <end position="37"/>
    </location>
</feature>
<dbReference type="PATRIC" id="fig|1115803.3.peg.1671"/>
<evidence type="ECO:0000256" key="1">
    <source>
        <dbReference type="SAM" id="MobiDB-lite"/>
    </source>
</evidence>
<dbReference type="Proteomes" id="UP000007814">
    <property type="component" value="Unassembled WGS sequence"/>
</dbReference>
<organism evidence="2 3">
    <name type="scientific">Actinomyces naeslundii (strain ATCC 12104 / DSM 43013 / CCUG 2238 / JCM 8349 / NCTC 10301 / Howell 279)</name>
    <dbReference type="NCBI Taxonomy" id="1115803"/>
    <lineage>
        <taxon>Bacteria</taxon>
        <taxon>Bacillati</taxon>
        <taxon>Actinomycetota</taxon>
        <taxon>Actinomycetes</taxon>
        <taxon>Actinomycetales</taxon>
        <taxon>Actinomycetaceae</taxon>
        <taxon>Actinomyces</taxon>
    </lineage>
</organism>
<reference evidence="2 3" key="1">
    <citation type="submission" date="2012-07" db="EMBL/GenBank/DDBJ databases">
        <authorList>
            <person name="Durkin A.S."/>
            <person name="McCorrison J."/>
            <person name="Torralba M."/>
            <person name="Gillis M."/>
            <person name="Methe B."/>
            <person name="Sutton G."/>
            <person name="Nelson K.E."/>
        </authorList>
    </citation>
    <scope>NUCLEOTIDE SEQUENCE [LARGE SCALE GENOMIC DNA]</scope>
    <source>
        <strain evidence="3">ATCC 12104 / DSM 43013 / CCUG 2238 / JCM 8349 / NCTC 10301 / Howell 279</strain>
    </source>
</reference>
<dbReference type="EMBL" id="ALJK01000149">
    <property type="protein sequence ID" value="EJN84465.1"/>
    <property type="molecule type" value="Genomic_DNA"/>
</dbReference>
<gene>
    <name evidence="2" type="ORF">HMPREF1129_2636</name>
</gene>
<sequence>MRKARCCRETAGDGTGPDMSEARGGIPIPCDGGETLP</sequence>
<accession>J2ZPI6</accession>
<dbReference type="AlphaFoldDB" id="J2ZPI6"/>
<proteinExistence type="predicted"/>